<organism evidence="2 3">
    <name type="scientific">Pseudoalteromonas obscura</name>
    <dbReference type="NCBI Taxonomy" id="3048491"/>
    <lineage>
        <taxon>Bacteria</taxon>
        <taxon>Pseudomonadati</taxon>
        <taxon>Pseudomonadota</taxon>
        <taxon>Gammaproteobacteria</taxon>
        <taxon>Alteromonadales</taxon>
        <taxon>Pseudoalteromonadaceae</taxon>
        <taxon>Pseudoalteromonas</taxon>
    </lineage>
</organism>
<evidence type="ECO:0000259" key="1">
    <source>
        <dbReference type="Pfam" id="PF04717"/>
    </source>
</evidence>
<dbReference type="InterPro" id="IPR037026">
    <property type="entry name" value="Vgr_OB-fold_dom_sf"/>
</dbReference>
<dbReference type="InterPro" id="IPR013046">
    <property type="entry name" value="GpV/Gp45"/>
</dbReference>
<evidence type="ECO:0000313" key="3">
    <source>
        <dbReference type="Proteomes" id="UP001231915"/>
    </source>
</evidence>
<dbReference type="NCBIfam" id="TIGR01644">
    <property type="entry name" value="phage_P2_V"/>
    <property type="match status" value="1"/>
</dbReference>
<comment type="caution">
    <text evidence="2">The sequence shown here is derived from an EMBL/GenBank/DDBJ whole genome shotgun (WGS) entry which is preliminary data.</text>
</comment>
<accession>A0ABT7EHW0</accession>
<gene>
    <name evidence="2" type="ORF">QNM18_06070</name>
</gene>
<dbReference type="Proteomes" id="UP001231915">
    <property type="component" value="Unassembled WGS sequence"/>
</dbReference>
<feature type="domain" description="Gp5/Type VI secretion system Vgr protein OB-fold" evidence="1">
    <location>
        <begin position="25"/>
        <end position="91"/>
    </location>
</feature>
<keyword evidence="3" id="KW-1185">Reference proteome</keyword>
<proteinExistence type="predicted"/>
<dbReference type="InterPro" id="IPR006531">
    <property type="entry name" value="Gp5/Vgr_OB"/>
</dbReference>
<sequence>MLANQQQSELAASDMQHRFAKLISIGTVEEVDYELARVKVRIGEWLTAKLPWLTHQAAQDMTWQAPEVGEQVLVIAPSGDMAQGIILGSLYANAHEQPHFKMNHVVDATSVTGDELVKGLSAVGADSREHVQRTHYQDGAIVQYDREKHAYDIFVPESQGDNPAQINIFSGGEVNIECKQNANVLVHGETDINGKKNISITATEALNLTGKSVHITSKEEGTNIIAEQGAMAITTKQGAMTLDSKADATIKTSASMTVKSDAAMTIDAGGVLKLDGTAIKAQEG</sequence>
<dbReference type="RefSeq" id="WP_284136673.1">
    <property type="nucleotide sequence ID" value="NZ_JASJUT010000002.1"/>
</dbReference>
<dbReference type="Pfam" id="PF04717">
    <property type="entry name" value="Phage_base_V"/>
    <property type="match status" value="1"/>
</dbReference>
<name>A0ABT7EHW0_9GAMM</name>
<protein>
    <submittedName>
        <fullName evidence="2">Phage baseplate assembly protein V</fullName>
    </submittedName>
</protein>
<dbReference type="EMBL" id="JASJUT010000002">
    <property type="protein sequence ID" value="MDK2594635.1"/>
    <property type="molecule type" value="Genomic_DNA"/>
</dbReference>
<reference evidence="2 3" key="1">
    <citation type="submission" date="2023-05" db="EMBL/GenBank/DDBJ databases">
        <title>Pseudoalteromonas ardens sp. nov., Pseudoalteromonas obscura sp. nov., and Pseudoalteromonas umbrosa sp. nov., isolated from the coral Montipora capitata.</title>
        <authorList>
            <person name="Thomas E.M."/>
            <person name="Smith E.M."/>
            <person name="Papke E."/>
            <person name="Shlafstein M.D."/>
            <person name="Oline D.K."/>
            <person name="Videau P."/>
            <person name="Saw J.H."/>
            <person name="Strangman W.K."/>
            <person name="Ushijima B."/>
        </authorList>
    </citation>
    <scope>NUCLEOTIDE SEQUENCE [LARGE SCALE GENOMIC DNA]</scope>
    <source>
        <strain evidence="2 3">P94</strain>
    </source>
</reference>
<dbReference type="Gene3D" id="6.20.150.10">
    <property type="match status" value="1"/>
</dbReference>
<dbReference type="Gene3D" id="2.40.50.230">
    <property type="entry name" value="Gp5 N-terminal domain"/>
    <property type="match status" value="1"/>
</dbReference>
<evidence type="ECO:0000313" key="2">
    <source>
        <dbReference type="EMBL" id="MDK2594635.1"/>
    </source>
</evidence>